<dbReference type="AlphaFoldDB" id="A0A934NEQ1"/>
<dbReference type="GO" id="GO:0004582">
    <property type="term" value="F:dolichyl-phosphate beta-D-mannosyltransferase activity"/>
    <property type="evidence" value="ECO:0007669"/>
    <property type="project" value="InterPro"/>
</dbReference>
<dbReference type="GO" id="GO:0035269">
    <property type="term" value="P:protein O-linked glycosylation via mannose"/>
    <property type="evidence" value="ECO:0007669"/>
    <property type="project" value="TreeGrafter"/>
</dbReference>
<evidence type="ECO:0000256" key="6">
    <source>
        <dbReference type="ARBA" id="ARBA00022989"/>
    </source>
</evidence>
<dbReference type="SUPFAM" id="SSF55781">
    <property type="entry name" value="GAF domain-like"/>
    <property type="match status" value="1"/>
</dbReference>
<organism evidence="13 14">
    <name type="scientific">Candidatus Amunia macphersoniae</name>
    <dbReference type="NCBI Taxonomy" id="3127014"/>
    <lineage>
        <taxon>Bacteria</taxon>
        <taxon>Bacillati</taxon>
        <taxon>Candidatus Dormiibacterota</taxon>
        <taxon>Candidatus Dormibacteria</taxon>
        <taxon>Candidatus Aeolococcales</taxon>
        <taxon>Candidatus Aeolococcaceae</taxon>
        <taxon>Candidatus Amunia</taxon>
    </lineage>
</organism>
<dbReference type="Pfam" id="PF01590">
    <property type="entry name" value="GAF"/>
    <property type="match status" value="1"/>
</dbReference>
<feature type="domain" description="GAF" evidence="11">
    <location>
        <begin position="374"/>
        <end position="476"/>
    </location>
</feature>
<keyword evidence="4" id="KW-0808">Transferase</keyword>
<dbReference type="GO" id="GO:0006506">
    <property type="term" value="P:GPI anchor biosynthetic process"/>
    <property type="evidence" value="ECO:0007669"/>
    <property type="project" value="TreeGrafter"/>
</dbReference>
<feature type="transmembrane region" description="Helical" evidence="9">
    <location>
        <begin position="245"/>
        <end position="263"/>
    </location>
</feature>
<dbReference type="CDD" id="cd06442">
    <property type="entry name" value="DPM1_like"/>
    <property type="match status" value="1"/>
</dbReference>
<dbReference type="GO" id="GO:0006488">
    <property type="term" value="P:dolichol-linked oligosaccharide biosynthetic process"/>
    <property type="evidence" value="ECO:0007669"/>
    <property type="project" value="TreeGrafter"/>
</dbReference>
<evidence type="ECO:0000256" key="4">
    <source>
        <dbReference type="ARBA" id="ARBA00022679"/>
    </source>
</evidence>
<reference evidence="13 14" key="1">
    <citation type="submission" date="2020-10" db="EMBL/GenBank/DDBJ databases">
        <title>Ca. Dormibacterota MAGs.</title>
        <authorList>
            <person name="Montgomery K."/>
        </authorList>
    </citation>
    <scope>NUCLEOTIDE SEQUENCE [LARGE SCALE GENOMIC DNA]</scope>
    <source>
        <strain evidence="13">Mitchell_Peninsula_5</strain>
    </source>
</reference>
<keyword evidence="5 9" id="KW-0812">Transmembrane</keyword>
<dbReference type="InterPro" id="IPR001173">
    <property type="entry name" value="Glyco_trans_2-like"/>
</dbReference>
<comment type="subcellular location">
    <subcellularLocation>
        <location evidence="1">Membrane</location>
        <topology evidence="1">Multi-pass membrane protein</topology>
    </subcellularLocation>
</comment>
<evidence type="ECO:0000256" key="3">
    <source>
        <dbReference type="ARBA" id="ARBA00022676"/>
    </source>
</evidence>
<evidence type="ECO:0000256" key="9">
    <source>
        <dbReference type="SAM" id="Phobius"/>
    </source>
</evidence>
<keyword evidence="3" id="KW-0328">Glycosyltransferase</keyword>
<dbReference type="InterPro" id="IPR029044">
    <property type="entry name" value="Nucleotide-diphossugar_trans"/>
</dbReference>
<dbReference type="Gene3D" id="3.30.450.40">
    <property type="match status" value="1"/>
</dbReference>
<sequence length="503" mass="52424">MVESPLLSVVIPTRNEEANVGPLLARLGAALGGIDHEILIVDDSDDSTPRAVAAASLADPRIDLLHRQGPDRAGGLSTAVLRGIHSVRGDFVCVMDADLQHPPETIPAMLEAAMAGADVVVASRYTRGGSGQGLDGAGRRVVSRAAGSVARGLFSEARASTDPLSGFFVCRREVIDGIEFRPVGFKILLELLVCVPGLTVRDIPLDFAPRTAGDSKATLRQGLLFLGHIRSLFLDVQGSARRWKFALVGLSGLGILLPLIVLLTGPAGLPLLAAFFPAYLPSLAWNTVLNRTWTFADQRHGVGEGTTVYLERAVLSGGSMFVAYALLLDAHLLPVLAALGGAVVAMAVNAAGNRGAVRRSPRLWSSVATSEGVRAALARVSAEIGADRSYILPPSGVAPAGLPPGTVDRVVSRRRAVLFTETASHRTQRRSNIEVSSTLVAPIVDGDAVAGVLVCERASQHPFGPGDLDAAMNAAPALAGLIGDGAPESAGRSPELRPRTAKA</sequence>
<dbReference type="InterPro" id="IPR007267">
    <property type="entry name" value="GtrA_DPMS_TM"/>
</dbReference>
<dbReference type="InterPro" id="IPR003018">
    <property type="entry name" value="GAF"/>
</dbReference>
<dbReference type="SUPFAM" id="SSF53448">
    <property type="entry name" value="Nucleotide-diphospho-sugar transferases"/>
    <property type="match status" value="1"/>
</dbReference>
<dbReference type="EMBL" id="JAEKNN010000026">
    <property type="protein sequence ID" value="MBJ7608993.1"/>
    <property type="molecule type" value="Genomic_DNA"/>
</dbReference>
<feature type="region of interest" description="Disordered" evidence="8">
    <location>
        <begin position="483"/>
        <end position="503"/>
    </location>
</feature>
<keyword evidence="6 9" id="KW-1133">Transmembrane helix</keyword>
<dbReference type="PANTHER" id="PTHR43398">
    <property type="entry name" value="DOLICHOL-PHOSPHATE MANNOSYLTRANSFERASE SUBUNIT 1"/>
    <property type="match status" value="1"/>
</dbReference>
<dbReference type="PANTHER" id="PTHR43398:SF1">
    <property type="entry name" value="DOLICHOL-PHOSPHATE MANNOSYLTRANSFERASE SUBUNIT 1"/>
    <property type="match status" value="1"/>
</dbReference>
<protein>
    <submittedName>
        <fullName evidence="13">Glycosyltransferase family 2 protein</fullName>
    </submittedName>
</protein>
<evidence type="ECO:0000259" key="11">
    <source>
        <dbReference type="Pfam" id="PF01590"/>
    </source>
</evidence>
<keyword evidence="7 9" id="KW-0472">Membrane</keyword>
<feature type="domain" description="Glycosyltransferase 2-like" evidence="10">
    <location>
        <begin position="8"/>
        <end position="175"/>
    </location>
</feature>
<dbReference type="InterPro" id="IPR029016">
    <property type="entry name" value="GAF-like_dom_sf"/>
</dbReference>
<dbReference type="InterPro" id="IPR039528">
    <property type="entry name" value="DPM1-like"/>
</dbReference>
<dbReference type="Gene3D" id="3.90.550.10">
    <property type="entry name" value="Spore Coat Polysaccharide Biosynthesis Protein SpsA, Chain A"/>
    <property type="match status" value="1"/>
</dbReference>
<evidence type="ECO:0000259" key="12">
    <source>
        <dbReference type="Pfam" id="PF04138"/>
    </source>
</evidence>
<evidence type="ECO:0000256" key="7">
    <source>
        <dbReference type="ARBA" id="ARBA00023136"/>
    </source>
</evidence>
<evidence type="ECO:0000256" key="2">
    <source>
        <dbReference type="ARBA" id="ARBA00006739"/>
    </source>
</evidence>
<evidence type="ECO:0000256" key="1">
    <source>
        <dbReference type="ARBA" id="ARBA00004141"/>
    </source>
</evidence>
<comment type="similarity">
    <text evidence="2">Belongs to the glycosyltransferase 2 family.</text>
</comment>
<dbReference type="GO" id="GO:0016020">
    <property type="term" value="C:membrane"/>
    <property type="evidence" value="ECO:0007669"/>
    <property type="project" value="UniProtKB-SubCell"/>
</dbReference>
<proteinExistence type="inferred from homology"/>
<evidence type="ECO:0000313" key="14">
    <source>
        <dbReference type="Proteomes" id="UP000614410"/>
    </source>
</evidence>
<name>A0A934NEQ1_9BACT</name>
<evidence type="ECO:0000313" key="13">
    <source>
        <dbReference type="EMBL" id="MBJ7608993.1"/>
    </source>
</evidence>
<dbReference type="Pfam" id="PF04138">
    <property type="entry name" value="GtrA_DPMS_TM"/>
    <property type="match status" value="1"/>
</dbReference>
<evidence type="ECO:0000256" key="5">
    <source>
        <dbReference type="ARBA" id="ARBA00022692"/>
    </source>
</evidence>
<accession>A0A934NEQ1</accession>
<feature type="transmembrane region" description="Helical" evidence="9">
    <location>
        <begin position="333"/>
        <end position="352"/>
    </location>
</feature>
<comment type="caution">
    <text evidence="13">The sequence shown here is derived from an EMBL/GenBank/DDBJ whole genome shotgun (WGS) entry which is preliminary data.</text>
</comment>
<feature type="domain" description="GtrA/DPMS transmembrane" evidence="12">
    <location>
        <begin position="244"/>
        <end position="353"/>
    </location>
</feature>
<evidence type="ECO:0000259" key="10">
    <source>
        <dbReference type="Pfam" id="PF00535"/>
    </source>
</evidence>
<dbReference type="GO" id="GO:0000271">
    <property type="term" value="P:polysaccharide biosynthetic process"/>
    <property type="evidence" value="ECO:0007669"/>
    <property type="project" value="InterPro"/>
</dbReference>
<dbReference type="Proteomes" id="UP000614410">
    <property type="component" value="Unassembled WGS sequence"/>
</dbReference>
<dbReference type="Pfam" id="PF00535">
    <property type="entry name" value="Glycos_transf_2"/>
    <property type="match status" value="1"/>
</dbReference>
<gene>
    <name evidence="13" type="ORF">JF887_06135</name>
</gene>
<feature type="compositionally biased region" description="Basic and acidic residues" evidence="8">
    <location>
        <begin position="494"/>
        <end position="503"/>
    </location>
</feature>
<evidence type="ECO:0000256" key="8">
    <source>
        <dbReference type="SAM" id="MobiDB-lite"/>
    </source>
</evidence>